<reference evidence="2" key="1">
    <citation type="journal article" date="2015" name="Nature">
        <title>Complex archaea that bridge the gap between prokaryotes and eukaryotes.</title>
        <authorList>
            <person name="Spang A."/>
            <person name="Saw J.H."/>
            <person name="Jorgensen S.L."/>
            <person name="Zaremba-Niedzwiedzka K."/>
            <person name="Martijn J."/>
            <person name="Lind A.E."/>
            <person name="van Eijk R."/>
            <person name="Schleper C."/>
            <person name="Guy L."/>
            <person name="Ettema T.J."/>
        </authorList>
    </citation>
    <scope>NUCLEOTIDE SEQUENCE</scope>
</reference>
<organism evidence="2">
    <name type="scientific">marine sediment metagenome</name>
    <dbReference type="NCBI Taxonomy" id="412755"/>
    <lineage>
        <taxon>unclassified sequences</taxon>
        <taxon>metagenomes</taxon>
        <taxon>ecological metagenomes</taxon>
    </lineage>
</organism>
<gene>
    <name evidence="2" type="ORF">LCGC14_2461960</name>
</gene>
<dbReference type="AlphaFoldDB" id="A0A0F9C0Q3"/>
<feature type="non-terminal residue" evidence="2">
    <location>
        <position position="103"/>
    </location>
</feature>
<accession>A0A0F9C0Q3</accession>
<feature type="region of interest" description="Disordered" evidence="1">
    <location>
        <begin position="1"/>
        <end position="25"/>
    </location>
</feature>
<name>A0A0F9C0Q3_9ZZZZ</name>
<evidence type="ECO:0000313" key="2">
    <source>
        <dbReference type="EMBL" id="KKL19787.1"/>
    </source>
</evidence>
<comment type="caution">
    <text evidence="2">The sequence shown here is derived from an EMBL/GenBank/DDBJ whole genome shotgun (WGS) entry which is preliminary data.</text>
</comment>
<dbReference type="EMBL" id="LAZR01038353">
    <property type="protein sequence ID" value="KKL19787.1"/>
    <property type="molecule type" value="Genomic_DNA"/>
</dbReference>
<sequence>MSDKKIRKQVEQFKRGRKSVDPSRADKALKAAAAAQKKAGSALLKGVMKSKAKLKAAAKSPAAFRKALDAEFRRIAKLTEQATRKAALDVAVIADTNARAQAI</sequence>
<proteinExistence type="predicted"/>
<evidence type="ECO:0000256" key="1">
    <source>
        <dbReference type="SAM" id="MobiDB-lite"/>
    </source>
</evidence>
<protein>
    <submittedName>
        <fullName evidence="2">Uncharacterized protein</fullName>
    </submittedName>
</protein>